<sequence length="627" mass="69962">MKKLYIVLILVFAAHTIKAQNKDTQKADKLFAQLEYVDAVKEYLDLVNKGKADNYVYKQLADSYYNMFNTAEAAKWYAKVVTEPQDAETYYKYAQMLKANGKYEESNKQMKVFASKMPNDQRAKAFMENPDYLPKLLDRQKAFNVKSTAINSEKSDFGAVLANDNNVYFTSTRNKSRRTDGWNDEPYLDIYYVSYNAADGTFGKVEELTELNTKWHEGPVAITADGNTMYFARDSQADKNFVNDKKLKTKFGVVNIYKATKQDGKWGNLKSLPFNSKTYSTSGPSISKDGKTLYFSSDMPGSLGQSDIWKVAVNGDDTYGTPENLGKKINTEGNEQFPFIADDNVLYFSSSGRQGLGGLDVFSIDLNKTGQDGEAKNIGKPVNSEKDDFAFTFSTAKNIGFFSSNRSGTDDIFVADPVCSVEVTSVVTDAKTGRAIEGARVAILDAKKNIIETRSTTANGEVMYMVECNKEYSIQASKDGYDSAVFPIAKSKGGKVKVDAPLNPIDVIVTEKEVILQDVNFEYNMANITQQGAFELDKLVQVMKSSPDMVIFVKSHTDNRGKDAYNMDLSDRRAKATVQYVISKGIDSSRISGKGYGESEPKVDCKENCTEEQHALNRRSEFLIVKK</sequence>
<dbReference type="PANTHER" id="PTHR30329">
    <property type="entry name" value="STATOR ELEMENT OF FLAGELLAR MOTOR COMPLEX"/>
    <property type="match status" value="1"/>
</dbReference>
<dbReference type="PANTHER" id="PTHR30329:SF21">
    <property type="entry name" value="LIPOPROTEIN YIAD-RELATED"/>
    <property type="match status" value="1"/>
</dbReference>
<accession>A0A2S0RCH4</accession>
<reference evidence="7 8" key="1">
    <citation type="submission" date="2018-04" db="EMBL/GenBank/DDBJ databases">
        <title>Genome sequencing of Flavobacterium sp. HYN0048.</title>
        <authorList>
            <person name="Yi H."/>
            <person name="Baek C."/>
        </authorList>
    </citation>
    <scope>NUCLEOTIDE SEQUENCE [LARGE SCALE GENOMIC DNA]</scope>
    <source>
        <strain evidence="7 8">HYN0048</strain>
    </source>
</reference>
<dbReference type="SUPFAM" id="SSF103088">
    <property type="entry name" value="OmpA-like"/>
    <property type="match status" value="1"/>
</dbReference>
<dbReference type="InterPro" id="IPR036737">
    <property type="entry name" value="OmpA-like_sf"/>
</dbReference>
<dbReference type="SUPFAM" id="SSF82171">
    <property type="entry name" value="DPP6 N-terminal domain-like"/>
    <property type="match status" value="1"/>
</dbReference>
<protein>
    <submittedName>
        <fullName evidence="7">Cell envelope biogenesis protein OmpA</fullName>
    </submittedName>
</protein>
<dbReference type="EMBL" id="CP028811">
    <property type="protein sequence ID" value="AWA29376.1"/>
    <property type="molecule type" value="Genomic_DNA"/>
</dbReference>
<name>A0A2S0RCH4_9FLAO</name>
<dbReference type="Gene3D" id="2.60.40.1120">
    <property type="entry name" value="Carboxypeptidase-like, regulatory domain"/>
    <property type="match status" value="1"/>
</dbReference>
<feature type="signal peptide" evidence="5">
    <location>
        <begin position="1"/>
        <end position="19"/>
    </location>
</feature>
<dbReference type="SUPFAM" id="SSF48452">
    <property type="entry name" value="TPR-like"/>
    <property type="match status" value="1"/>
</dbReference>
<dbReference type="InterPro" id="IPR008969">
    <property type="entry name" value="CarboxyPept-like_regulatory"/>
</dbReference>
<keyword evidence="5" id="KW-0732">Signal</keyword>
<proteinExistence type="predicted"/>
<dbReference type="InterPro" id="IPR011659">
    <property type="entry name" value="WD40"/>
</dbReference>
<comment type="subcellular location">
    <subcellularLocation>
        <location evidence="1">Cell outer membrane</location>
    </subcellularLocation>
</comment>
<evidence type="ECO:0000259" key="6">
    <source>
        <dbReference type="PROSITE" id="PS51123"/>
    </source>
</evidence>
<feature type="domain" description="OmpA-like" evidence="6">
    <location>
        <begin position="509"/>
        <end position="627"/>
    </location>
</feature>
<evidence type="ECO:0000256" key="4">
    <source>
        <dbReference type="PROSITE-ProRule" id="PRU00473"/>
    </source>
</evidence>
<dbReference type="InterPro" id="IPR006665">
    <property type="entry name" value="OmpA-like"/>
</dbReference>
<evidence type="ECO:0000256" key="5">
    <source>
        <dbReference type="SAM" id="SignalP"/>
    </source>
</evidence>
<dbReference type="Pfam" id="PF13620">
    <property type="entry name" value="CarboxypepD_reg"/>
    <property type="match status" value="1"/>
</dbReference>
<evidence type="ECO:0000256" key="2">
    <source>
        <dbReference type="ARBA" id="ARBA00023136"/>
    </source>
</evidence>
<dbReference type="GO" id="GO:0009279">
    <property type="term" value="C:cell outer membrane"/>
    <property type="evidence" value="ECO:0007669"/>
    <property type="project" value="UniProtKB-SubCell"/>
</dbReference>
<evidence type="ECO:0000256" key="1">
    <source>
        <dbReference type="ARBA" id="ARBA00004442"/>
    </source>
</evidence>
<dbReference type="RefSeq" id="WP_108369960.1">
    <property type="nucleotide sequence ID" value="NZ_CP028811.1"/>
</dbReference>
<dbReference type="Gene3D" id="2.120.10.30">
    <property type="entry name" value="TolB, C-terminal domain"/>
    <property type="match status" value="1"/>
</dbReference>
<dbReference type="InterPro" id="IPR050330">
    <property type="entry name" value="Bact_OuterMem_StrucFunc"/>
</dbReference>
<keyword evidence="3" id="KW-0998">Cell outer membrane</keyword>
<feature type="chain" id="PRO_5015663919" evidence="5">
    <location>
        <begin position="20"/>
        <end position="627"/>
    </location>
</feature>
<dbReference type="Pfam" id="PF00691">
    <property type="entry name" value="OmpA"/>
    <property type="match status" value="1"/>
</dbReference>
<dbReference type="Gene3D" id="1.25.40.10">
    <property type="entry name" value="Tetratricopeptide repeat domain"/>
    <property type="match status" value="1"/>
</dbReference>
<dbReference type="Gene3D" id="3.30.1330.60">
    <property type="entry name" value="OmpA-like domain"/>
    <property type="match status" value="1"/>
</dbReference>
<dbReference type="CDD" id="cd07185">
    <property type="entry name" value="OmpA_C-like"/>
    <property type="match status" value="1"/>
</dbReference>
<dbReference type="InterPro" id="IPR006664">
    <property type="entry name" value="OMP_bac"/>
</dbReference>
<dbReference type="InterPro" id="IPR011990">
    <property type="entry name" value="TPR-like_helical_dom_sf"/>
</dbReference>
<evidence type="ECO:0000313" key="7">
    <source>
        <dbReference type="EMBL" id="AWA29376.1"/>
    </source>
</evidence>
<gene>
    <name evidence="7" type="ORF">HYN48_04335</name>
</gene>
<dbReference type="Pfam" id="PF07676">
    <property type="entry name" value="PD40"/>
    <property type="match status" value="2"/>
</dbReference>
<dbReference type="Proteomes" id="UP000244193">
    <property type="component" value="Chromosome"/>
</dbReference>
<organism evidence="7 8">
    <name type="scientific">Flavobacterium magnum</name>
    <dbReference type="NCBI Taxonomy" id="2162713"/>
    <lineage>
        <taxon>Bacteria</taxon>
        <taxon>Pseudomonadati</taxon>
        <taxon>Bacteroidota</taxon>
        <taxon>Flavobacteriia</taxon>
        <taxon>Flavobacteriales</taxon>
        <taxon>Flavobacteriaceae</taxon>
        <taxon>Flavobacterium</taxon>
    </lineage>
</organism>
<dbReference type="InterPro" id="IPR011042">
    <property type="entry name" value="6-blade_b-propeller_TolB-like"/>
</dbReference>
<evidence type="ECO:0000256" key="3">
    <source>
        <dbReference type="ARBA" id="ARBA00023237"/>
    </source>
</evidence>
<evidence type="ECO:0000313" key="8">
    <source>
        <dbReference type="Proteomes" id="UP000244193"/>
    </source>
</evidence>
<dbReference type="PROSITE" id="PS51123">
    <property type="entry name" value="OMPA_2"/>
    <property type="match status" value="1"/>
</dbReference>
<dbReference type="PRINTS" id="PR01021">
    <property type="entry name" value="OMPADOMAIN"/>
</dbReference>
<keyword evidence="8" id="KW-1185">Reference proteome</keyword>
<dbReference type="KEGG" id="fmg:HYN48_04335"/>
<dbReference type="OrthoDB" id="9809364at2"/>
<dbReference type="SUPFAM" id="SSF49464">
    <property type="entry name" value="Carboxypeptidase regulatory domain-like"/>
    <property type="match status" value="1"/>
</dbReference>
<keyword evidence="2 4" id="KW-0472">Membrane</keyword>
<dbReference type="AlphaFoldDB" id="A0A2S0RCH4"/>